<comment type="caution">
    <text evidence="1">The sequence shown here is derived from an EMBL/GenBank/DDBJ whole genome shotgun (WGS) entry which is preliminary data.</text>
</comment>
<evidence type="ECO:0000313" key="1">
    <source>
        <dbReference type="EMBL" id="MFB9752639.1"/>
    </source>
</evidence>
<evidence type="ECO:0008006" key="3">
    <source>
        <dbReference type="Google" id="ProtNLM"/>
    </source>
</evidence>
<dbReference type="RefSeq" id="WP_344903681.1">
    <property type="nucleotide sequence ID" value="NZ_BAAAYO010000001.1"/>
</dbReference>
<dbReference type="EMBL" id="JBHMAG010000012">
    <property type="protein sequence ID" value="MFB9752639.1"/>
    <property type="molecule type" value="Genomic_DNA"/>
</dbReference>
<gene>
    <name evidence="1" type="ORF">ACFFNY_13815</name>
</gene>
<protein>
    <recommendedName>
        <fullName evidence="3">Bacterial Pleckstrin homology domain-containing protein</fullName>
    </recommendedName>
</protein>
<evidence type="ECO:0000313" key="2">
    <source>
        <dbReference type="Proteomes" id="UP001589619"/>
    </source>
</evidence>
<accession>A0ABV5VWE3</accession>
<keyword evidence="2" id="KW-1185">Reference proteome</keyword>
<reference evidence="1 2" key="1">
    <citation type="submission" date="2024-09" db="EMBL/GenBank/DDBJ databases">
        <authorList>
            <person name="Sun Q."/>
            <person name="Mori K."/>
        </authorList>
    </citation>
    <scope>NUCLEOTIDE SEQUENCE [LARGE SCALE GENOMIC DNA]</scope>
    <source>
        <strain evidence="1 2">JCM 12520</strain>
    </source>
</reference>
<sequence length="118" mass="13213">MSIQVNLDKHDIVLHISGLTALANLRKEVRIPYDSIVNVRAEHFEFPWSAVKRTGIAMPNGYKAGHFLHAGQQYFMAYRDADQAVVLDLKGCEFDKAVLQSGESGQLAERIMQHCALT</sequence>
<organism evidence="1 2">
    <name type="scientific">Paenibacillus hodogayensis</name>
    <dbReference type="NCBI Taxonomy" id="279208"/>
    <lineage>
        <taxon>Bacteria</taxon>
        <taxon>Bacillati</taxon>
        <taxon>Bacillota</taxon>
        <taxon>Bacilli</taxon>
        <taxon>Bacillales</taxon>
        <taxon>Paenibacillaceae</taxon>
        <taxon>Paenibacillus</taxon>
    </lineage>
</organism>
<dbReference type="Proteomes" id="UP001589619">
    <property type="component" value="Unassembled WGS sequence"/>
</dbReference>
<proteinExistence type="predicted"/>
<name>A0ABV5VWE3_9BACL</name>